<comment type="cofactor">
    <cofactor evidence="15">
        <name>Cu cation</name>
        <dbReference type="ChEBI" id="CHEBI:23378"/>
    </cofactor>
    <text evidence="15">Binds a copper A center.</text>
</comment>
<comment type="subcellular location">
    <subcellularLocation>
        <location evidence="14">Cell membrane</location>
        <topology evidence="14">Multi-pass membrane protein</topology>
    </subcellularLocation>
    <subcellularLocation>
        <location evidence="1">Membrane</location>
        <topology evidence="1">Multi-pass membrane protein</topology>
    </subcellularLocation>
</comment>
<dbReference type="PROSITE" id="PS50857">
    <property type="entry name" value="COX2_CUA"/>
    <property type="match status" value="1"/>
</dbReference>
<evidence type="ECO:0000256" key="10">
    <source>
        <dbReference type="ARBA" id="ARBA00023008"/>
    </source>
</evidence>
<dbReference type="Gene3D" id="1.10.287.90">
    <property type="match status" value="1"/>
</dbReference>
<gene>
    <name evidence="20" type="ORF">BHK69_11045</name>
</gene>
<keyword evidence="3 14" id="KW-0813">Transport</keyword>
<name>A0A1D7U0M9_9HYPH</name>
<evidence type="ECO:0000256" key="12">
    <source>
        <dbReference type="ARBA" id="ARBA00024688"/>
    </source>
</evidence>
<dbReference type="PANTHER" id="PTHR22888">
    <property type="entry name" value="CYTOCHROME C OXIDASE, SUBUNIT II"/>
    <property type="match status" value="1"/>
</dbReference>
<sequence length="301" mass="33006">MRFLSRTLASRTLATVAAMALAAGATALLPDAALAGTGMPSDWQMNLQGPATEVSEYIHWFHNWLNVIIFIISVFVLGLLVYVAWRFNEKANPVPSKTTHHALLEVAWTVIPVLILVVIAIPSFRLLKLQLEIPQADLTLKVTGQAAWYWTYEYPQESGEPITFDSLMLDEKQRAEVIASGKIAAAEAPRLLAVDNEAFVPVGKVVRVQVTGAGVIHKFTVPSFGIKIDAIPGRLNETWFKADREGIYYGQCSFICGQNHSYMPIAVRVVSQERYAAWLAEKKKQAANVGDAAGKVAKAGE</sequence>
<dbReference type="NCBIfam" id="TIGR02866">
    <property type="entry name" value="CoxB"/>
    <property type="match status" value="1"/>
</dbReference>
<evidence type="ECO:0000256" key="14">
    <source>
        <dbReference type="RuleBase" id="RU000456"/>
    </source>
</evidence>
<evidence type="ECO:0000259" key="18">
    <source>
        <dbReference type="PROSITE" id="PS50857"/>
    </source>
</evidence>
<evidence type="ECO:0000256" key="15">
    <source>
        <dbReference type="RuleBase" id="RU004024"/>
    </source>
</evidence>
<keyword evidence="8 14" id="KW-0249">Electron transport</keyword>
<feature type="signal peptide" evidence="17">
    <location>
        <begin position="1"/>
        <end position="35"/>
    </location>
</feature>
<evidence type="ECO:0000256" key="8">
    <source>
        <dbReference type="ARBA" id="ARBA00022982"/>
    </source>
</evidence>
<keyword evidence="9 16" id="KW-1133">Transmembrane helix</keyword>
<dbReference type="InterPro" id="IPR001505">
    <property type="entry name" value="Copper_CuA"/>
</dbReference>
<dbReference type="Gene3D" id="2.60.40.420">
    <property type="entry name" value="Cupredoxins - blue copper proteins"/>
    <property type="match status" value="1"/>
</dbReference>
<dbReference type="AlphaFoldDB" id="A0A1D7U0M9"/>
<dbReference type="PROSITE" id="PS50999">
    <property type="entry name" value="COX2_TM"/>
    <property type="match status" value="1"/>
</dbReference>
<dbReference type="InterPro" id="IPR045187">
    <property type="entry name" value="CcO_II"/>
</dbReference>
<evidence type="ECO:0000256" key="17">
    <source>
        <dbReference type="SAM" id="SignalP"/>
    </source>
</evidence>
<feature type="transmembrane region" description="Helical" evidence="16">
    <location>
        <begin position="64"/>
        <end position="85"/>
    </location>
</feature>
<evidence type="ECO:0000256" key="9">
    <source>
        <dbReference type="ARBA" id="ARBA00022989"/>
    </source>
</evidence>
<keyword evidence="17" id="KW-0732">Signal</keyword>
<accession>A0A1D7U0M9</accession>
<evidence type="ECO:0000256" key="13">
    <source>
        <dbReference type="ARBA" id="ARBA00047816"/>
    </source>
</evidence>
<keyword evidence="10 15" id="KW-0186">Copper</keyword>
<feature type="domain" description="Cytochrome oxidase subunit II copper A binding" evidence="18">
    <location>
        <begin position="135"/>
        <end position="281"/>
    </location>
</feature>
<evidence type="ECO:0000256" key="7">
    <source>
        <dbReference type="ARBA" id="ARBA00022967"/>
    </source>
</evidence>
<dbReference type="GO" id="GO:0016491">
    <property type="term" value="F:oxidoreductase activity"/>
    <property type="evidence" value="ECO:0007669"/>
    <property type="project" value="InterPro"/>
</dbReference>
<dbReference type="Proteomes" id="UP000094969">
    <property type="component" value="Chromosome"/>
</dbReference>
<keyword evidence="21" id="KW-1185">Reference proteome</keyword>
<dbReference type="InterPro" id="IPR011759">
    <property type="entry name" value="Cyt_c_oxidase_su2_TM_dom"/>
</dbReference>
<evidence type="ECO:0000256" key="1">
    <source>
        <dbReference type="ARBA" id="ARBA00004141"/>
    </source>
</evidence>
<dbReference type="PROSITE" id="PS00078">
    <property type="entry name" value="COX2"/>
    <property type="match status" value="1"/>
</dbReference>
<evidence type="ECO:0000256" key="3">
    <source>
        <dbReference type="ARBA" id="ARBA00022448"/>
    </source>
</evidence>
<dbReference type="PRINTS" id="PR01166">
    <property type="entry name" value="CYCOXIDASEII"/>
</dbReference>
<evidence type="ECO:0000259" key="19">
    <source>
        <dbReference type="PROSITE" id="PS50999"/>
    </source>
</evidence>
<evidence type="ECO:0000256" key="11">
    <source>
        <dbReference type="ARBA" id="ARBA00023136"/>
    </source>
</evidence>
<dbReference type="Pfam" id="PF00116">
    <property type="entry name" value="COX2"/>
    <property type="match status" value="1"/>
</dbReference>
<comment type="function">
    <text evidence="12 15">Subunits I and II form the functional core of the enzyme complex. Electrons originating in cytochrome c are transferred via heme a and Cu(A) to the binuclear center formed by heme a3 and Cu(B).</text>
</comment>
<evidence type="ECO:0000313" key="20">
    <source>
        <dbReference type="EMBL" id="AOO80927.1"/>
    </source>
</evidence>
<dbReference type="STRING" id="1526658.BHK69_11045"/>
<dbReference type="InterPro" id="IPR008972">
    <property type="entry name" value="Cupredoxin"/>
</dbReference>
<feature type="domain" description="Cytochrome oxidase subunit II transmembrane region profile" evidence="19">
    <location>
        <begin position="39"/>
        <end position="134"/>
    </location>
</feature>
<dbReference type="KEGG" id="bvv:BHK69_11045"/>
<comment type="catalytic activity">
    <reaction evidence="13 15">
        <text>4 Fe(II)-[cytochrome c] + O2 + 8 H(+)(in) = 4 Fe(III)-[cytochrome c] + 2 H2O + 4 H(+)(out)</text>
        <dbReference type="Rhea" id="RHEA:11436"/>
        <dbReference type="Rhea" id="RHEA-COMP:10350"/>
        <dbReference type="Rhea" id="RHEA-COMP:14399"/>
        <dbReference type="ChEBI" id="CHEBI:15377"/>
        <dbReference type="ChEBI" id="CHEBI:15378"/>
        <dbReference type="ChEBI" id="CHEBI:15379"/>
        <dbReference type="ChEBI" id="CHEBI:29033"/>
        <dbReference type="ChEBI" id="CHEBI:29034"/>
        <dbReference type="EC" id="7.1.1.9"/>
    </reaction>
</comment>
<dbReference type="SUPFAM" id="SSF81464">
    <property type="entry name" value="Cytochrome c oxidase subunit II-like, transmembrane region"/>
    <property type="match status" value="1"/>
</dbReference>
<evidence type="ECO:0000256" key="5">
    <source>
        <dbReference type="ARBA" id="ARBA00022692"/>
    </source>
</evidence>
<dbReference type="EC" id="7.1.1.9" evidence="15"/>
<evidence type="ECO:0000313" key="21">
    <source>
        <dbReference type="Proteomes" id="UP000094969"/>
    </source>
</evidence>
<keyword evidence="7" id="KW-1278">Translocase</keyword>
<evidence type="ECO:0000256" key="2">
    <source>
        <dbReference type="ARBA" id="ARBA00007866"/>
    </source>
</evidence>
<dbReference type="GO" id="GO:0005886">
    <property type="term" value="C:plasma membrane"/>
    <property type="evidence" value="ECO:0007669"/>
    <property type="project" value="UniProtKB-SubCell"/>
</dbReference>
<feature type="transmembrane region" description="Helical" evidence="16">
    <location>
        <begin position="106"/>
        <end position="127"/>
    </location>
</feature>
<proteinExistence type="inferred from homology"/>
<keyword evidence="11 16" id="KW-0472">Membrane</keyword>
<reference evidence="20 21" key="1">
    <citation type="journal article" date="2015" name="Antonie Van Leeuwenhoek">
        <title>Bosea vaviloviae sp. nov., a new species of slow-growing rhizobia isolated from nodules of the relict species Vavilovia formosa (Stev.) Fed.</title>
        <authorList>
            <person name="Safronova V.I."/>
            <person name="Kuznetsova I.G."/>
            <person name="Sazanova A.L."/>
            <person name="Kimeklis A.K."/>
            <person name="Belimov A.A."/>
            <person name="Andronov E.E."/>
            <person name="Pinaev A.G."/>
            <person name="Chizhevskaya E.P."/>
            <person name="Pukhaev A.R."/>
            <person name="Popov K.P."/>
            <person name="Willems A."/>
            <person name="Tikhonovich I.A."/>
        </authorList>
    </citation>
    <scope>NUCLEOTIDE SEQUENCE [LARGE SCALE GENOMIC DNA]</scope>
    <source>
        <strain evidence="20 21">Vaf18</strain>
    </source>
</reference>
<dbReference type="InterPro" id="IPR002429">
    <property type="entry name" value="CcO_II-like_C"/>
</dbReference>
<keyword evidence="6 15" id="KW-0479">Metal-binding</keyword>
<keyword evidence="4 14" id="KW-0679">Respiratory chain</keyword>
<evidence type="ECO:0000256" key="6">
    <source>
        <dbReference type="ARBA" id="ARBA00022723"/>
    </source>
</evidence>
<feature type="chain" id="PRO_5009099776" description="Cytochrome c oxidase subunit 2" evidence="17">
    <location>
        <begin position="36"/>
        <end position="301"/>
    </location>
</feature>
<dbReference type="SUPFAM" id="SSF49503">
    <property type="entry name" value="Cupredoxins"/>
    <property type="match status" value="1"/>
</dbReference>
<evidence type="ECO:0000256" key="16">
    <source>
        <dbReference type="SAM" id="Phobius"/>
    </source>
</evidence>
<comment type="similarity">
    <text evidence="2 14">Belongs to the cytochrome c oxidase subunit 2 family.</text>
</comment>
<dbReference type="EMBL" id="CP017147">
    <property type="protein sequence ID" value="AOO80927.1"/>
    <property type="molecule type" value="Genomic_DNA"/>
</dbReference>
<keyword evidence="5 14" id="KW-0812">Transmembrane</keyword>
<dbReference type="GO" id="GO:0005507">
    <property type="term" value="F:copper ion binding"/>
    <property type="evidence" value="ECO:0007669"/>
    <property type="project" value="InterPro"/>
</dbReference>
<dbReference type="GO" id="GO:0042773">
    <property type="term" value="P:ATP synthesis coupled electron transport"/>
    <property type="evidence" value="ECO:0007669"/>
    <property type="project" value="TreeGrafter"/>
</dbReference>
<dbReference type="GO" id="GO:0004129">
    <property type="term" value="F:cytochrome-c oxidase activity"/>
    <property type="evidence" value="ECO:0007669"/>
    <property type="project" value="UniProtKB-EC"/>
</dbReference>
<organism evidence="20 21">
    <name type="scientific">Bosea vaviloviae</name>
    <dbReference type="NCBI Taxonomy" id="1526658"/>
    <lineage>
        <taxon>Bacteria</taxon>
        <taxon>Pseudomonadati</taxon>
        <taxon>Pseudomonadota</taxon>
        <taxon>Alphaproteobacteria</taxon>
        <taxon>Hyphomicrobiales</taxon>
        <taxon>Boseaceae</taxon>
        <taxon>Bosea</taxon>
    </lineage>
</organism>
<dbReference type="PANTHER" id="PTHR22888:SF9">
    <property type="entry name" value="CYTOCHROME C OXIDASE SUBUNIT 2"/>
    <property type="match status" value="1"/>
</dbReference>
<evidence type="ECO:0000256" key="4">
    <source>
        <dbReference type="ARBA" id="ARBA00022660"/>
    </source>
</evidence>
<dbReference type="InterPro" id="IPR036257">
    <property type="entry name" value="Cyt_c_oxidase_su2_TM_sf"/>
</dbReference>
<protein>
    <recommendedName>
        <fullName evidence="15">Cytochrome c oxidase subunit 2</fullName>
        <ecNumber evidence="15">7.1.1.9</ecNumber>
    </recommendedName>
</protein>
<dbReference type="Pfam" id="PF02790">
    <property type="entry name" value="COX2_TM"/>
    <property type="match status" value="1"/>
</dbReference>
<dbReference type="InterPro" id="IPR014222">
    <property type="entry name" value="Cyt_c_oxidase_su2"/>
</dbReference>